<evidence type="ECO:0000256" key="2">
    <source>
        <dbReference type="ARBA" id="ARBA00004555"/>
    </source>
</evidence>
<reference evidence="11" key="2">
    <citation type="journal article" date="2023" name="Int. J. Mol. Sci.">
        <title>De Novo Assembly and Annotation of 11 Diverse Shrub Willow (Salix) Genomes Reveals Novel Gene Organization in Sex-Linked Regions.</title>
        <authorList>
            <person name="Hyden B."/>
            <person name="Feng K."/>
            <person name="Yates T.B."/>
            <person name="Jawdy S."/>
            <person name="Cereghino C."/>
            <person name="Smart L.B."/>
            <person name="Muchero W."/>
        </authorList>
    </citation>
    <scope>NUCLEOTIDE SEQUENCE</scope>
    <source>
        <tissue evidence="11">Shoot tip</tissue>
    </source>
</reference>
<evidence type="ECO:0000256" key="1">
    <source>
        <dbReference type="ARBA" id="ARBA00004132"/>
    </source>
</evidence>
<dbReference type="EMBL" id="JAPFFI010000023">
    <property type="protein sequence ID" value="KAJ6321936.1"/>
    <property type="molecule type" value="Genomic_DNA"/>
</dbReference>
<dbReference type="Proteomes" id="UP001141253">
    <property type="component" value="Chromosome 8"/>
</dbReference>
<dbReference type="InterPro" id="IPR008942">
    <property type="entry name" value="ENTH_VHS"/>
</dbReference>
<dbReference type="Gene3D" id="1.25.40.90">
    <property type="match status" value="1"/>
</dbReference>
<keyword evidence="12" id="KW-1185">Reference proteome</keyword>
<evidence type="ECO:0000256" key="5">
    <source>
        <dbReference type="ARBA" id="ARBA00023034"/>
    </source>
</evidence>
<dbReference type="InterPro" id="IPR011417">
    <property type="entry name" value="ANTH_dom"/>
</dbReference>
<dbReference type="SUPFAM" id="SSF89009">
    <property type="entry name" value="GAT-like domain"/>
    <property type="match status" value="1"/>
</dbReference>
<feature type="domain" description="ENTH" evidence="10">
    <location>
        <begin position="24"/>
        <end position="169"/>
    </location>
</feature>
<dbReference type="SUPFAM" id="SSF48464">
    <property type="entry name" value="ENTH/VHS domain"/>
    <property type="match status" value="1"/>
</dbReference>
<feature type="compositionally biased region" description="Basic and acidic residues" evidence="9">
    <location>
        <begin position="304"/>
        <end position="313"/>
    </location>
</feature>
<evidence type="ECO:0000256" key="3">
    <source>
        <dbReference type="ARBA" id="ARBA00004600"/>
    </source>
</evidence>
<dbReference type="InterPro" id="IPR013809">
    <property type="entry name" value="ENTH"/>
</dbReference>
<comment type="subcellular location">
    <subcellularLocation>
        <location evidence="1">Cytoplasmic vesicle</location>
        <location evidence="1">Clathrin-coated vesicle</location>
    </subcellularLocation>
    <subcellularLocation>
        <location evidence="2">Golgi apparatus</location>
    </subcellularLocation>
    <subcellularLocation>
        <location evidence="3">Membrane</location>
        <location evidence="3">Clathrin-coated pit</location>
    </subcellularLocation>
</comment>
<evidence type="ECO:0000313" key="11">
    <source>
        <dbReference type="EMBL" id="KAJ6321936.1"/>
    </source>
</evidence>
<proteinExistence type="predicted"/>
<dbReference type="InterPro" id="IPR048050">
    <property type="entry name" value="ANTH_N_plant"/>
</dbReference>
<keyword evidence="4" id="KW-0254">Endocytosis</keyword>
<gene>
    <name evidence="11" type="ORF">OIU77_011927</name>
</gene>
<evidence type="ECO:0000256" key="4">
    <source>
        <dbReference type="ARBA" id="ARBA00022583"/>
    </source>
</evidence>
<evidence type="ECO:0000256" key="9">
    <source>
        <dbReference type="SAM" id="MobiDB-lite"/>
    </source>
</evidence>
<evidence type="ECO:0000256" key="8">
    <source>
        <dbReference type="ARBA" id="ARBA00023329"/>
    </source>
</evidence>
<organism evidence="11 12">
    <name type="scientific">Salix suchowensis</name>
    <dbReference type="NCBI Taxonomy" id="1278906"/>
    <lineage>
        <taxon>Eukaryota</taxon>
        <taxon>Viridiplantae</taxon>
        <taxon>Streptophyta</taxon>
        <taxon>Embryophyta</taxon>
        <taxon>Tracheophyta</taxon>
        <taxon>Spermatophyta</taxon>
        <taxon>Magnoliopsida</taxon>
        <taxon>eudicotyledons</taxon>
        <taxon>Gunneridae</taxon>
        <taxon>Pentapetalae</taxon>
        <taxon>rosids</taxon>
        <taxon>fabids</taxon>
        <taxon>Malpighiales</taxon>
        <taxon>Salicaceae</taxon>
        <taxon>Saliceae</taxon>
        <taxon>Salix</taxon>
    </lineage>
</organism>
<evidence type="ECO:0000313" key="12">
    <source>
        <dbReference type="Proteomes" id="UP001141253"/>
    </source>
</evidence>
<reference evidence="11" key="1">
    <citation type="submission" date="2022-10" db="EMBL/GenBank/DDBJ databases">
        <authorList>
            <person name="Hyden B.L."/>
            <person name="Feng K."/>
            <person name="Yates T."/>
            <person name="Jawdy S."/>
            <person name="Smart L.B."/>
            <person name="Muchero W."/>
        </authorList>
    </citation>
    <scope>NUCLEOTIDE SEQUENCE</scope>
    <source>
        <tissue evidence="11">Shoot tip</tissue>
    </source>
</reference>
<dbReference type="PANTHER" id="PTHR22951">
    <property type="entry name" value="CLATHRIN ASSEMBLY PROTEIN"/>
    <property type="match status" value="1"/>
</dbReference>
<sequence>MGTLQTWRKAYGALKDSTKVGLAHVNSDYAELDVAIVKATNHVECPPKERHLRKILFATSAIRPRADVAYCIHALSRRLAKTHNWTVALKILIVIHRLLREGDPTFREELLNFSQRGRILQLSNFKDDSSPIAWDCSAWSVFQDLPRGRIRATAELGTLDDEELLEQLPALQQLLYRLVGCRPEGAAVGNYVIQYALALVLKESFKIYCAINDGIINLVDKFFEMPRHEAIKALEIYKRAGQQAGNLSDFYEICKGLELARNFQFPVLREPPQSFLTTMEEYIREAPRIVSVPSEALLQLTYRPEEGPSEDAKSSGNEPEPLPSDDVAVSNVEIAPPVPTIPPQNSIETGDLLGLDYGTPNASSIEESNALALAVVPSGSDVAPTFNSVAAIFLPLNERQLAGGLDSLTLNSLYDEGAYRAARQPVYGAPAPNPFEVQDPFALSNNIAASPSVQMAAMTQQQHNPFGPYQPTYPQPQHQQHMMMNQANPFGDAGFGAFPAHPMAHPQTNNPFGNTGLL</sequence>
<dbReference type="Pfam" id="PF07651">
    <property type="entry name" value="ANTH"/>
    <property type="match status" value="2"/>
</dbReference>
<evidence type="ECO:0000256" key="7">
    <source>
        <dbReference type="ARBA" id="ARBA00023176"/>
    </source>
</evidence>
<dbReference type="Gene3D" id="1.20.58.150">
    <property type="entry name" value="ANTH domain"/>
    <property type="match status" value="1"/>
</dbReference>
<dbReference type="SMART" id="SM00273">
    <property type="entry name" value="ENTH"/>
    <property type="match status" value="1"/>
</dbReference>
<keyword evidence="5" id="KW-0333">Golgi apparatus</keyword>
<comment type="caution">
    <text evidence="11">The sequence shown here is derived from an EMBL/GenBank/DDBJ whole genome shotgun (WGS) entry which is preliminary data.</text>
</comment>
<accession>A0ABQ9A1T8</accession>
<feature type="region of interest" description="Disordered" evidence="9">
    <location>
        <begin position="304"/>
        <end position="326"/>
    </location>
</feature>
<name>A0ABQ9A1T8_9ROSI</name>
<dbReference type="PANTHER" id="PTHR22951:SF89">
    <property type="entry name" value="OS05G0549000 PROTEIN"/>
    <property type="match status" value="1"/>
</dbReference>
<keyword evidence="8" id="KW-0968">Cytoplasmic vesicle</keyword>
<dbReference type="InterPro" id="IPR045192">
    <property type="entry name" value="AP180-like"/>
</dbReference>
<evidence type="ECO:0000256" key="6">
    <source>
        <dbReference type="ARBA" id="ARBA00023136"/>
    </source>
</evidence>
<protein>
    <recommendedName>
        <fullName evidence="10">ENTH domain-containing protein</fullName>
    </recommendedName>
</protein>
<dbReference type="CDD" id="cd03564">
    <property type="entry name" value="ANTH_N"/>
    <property type="match status" value="1"/>
</dbReference>
<dbReference type="PROSITE" id="PS50942">
    <property type="entry name" value="ENTH"/>
    <property type="match status" value="1"/>
</dbReference>
<keyword evidence="7" id="KW-0168">Coated pit</keyword>
<dbReference type="InterPro" id="IPR014712">
    <property type="entry name" value="ANTH_dom_sf"/>
</dbReference>
<evidence type="ECO:0000259" key="10">
    <source>
        <dbReference type="PROSITE" id="PS50942"/>
    </source>
</evidence>
<keyword evidence="6" id="KW-0472">Membrane</keyword>